<accession>A0A1C1CQR1</accession>
<dbReference type="GO" id="GO:0016020">
    <property type="term" value="C:membrane"/>
    <property type="evidence" value="ECO:0007669"/>
    <property type="project" value="TreeGrafter"/>
</dbReference>
<dbReference type="Gene3D" id="2.40.160.120">
    <property type="match status" value="1"/>
</dbReference>
<feature type="region of interest" description="Disordered" evidence="3">
    <location>
        <begin position="1"/>
        <end position="47"/>
    </location>
</feature>
<protein>
    <submittedName>
        <fullName evidence="4">Protein KES1</fullName>
    </submittedName>
</protein>
<dbReference type="Gene3D" id="1.10.287.2720">
    <property type="match status" value="1"/>
</dbReference>
<keyword evidence="5" id="KW-1185">Reference proteome</keyword>
<dbReference type="VEuPathDB" id="FungiDB:G647_05221"/>
<dbReference type="GO" id="GO:0005829">
    <property type="term" value="C:cytosol"/>
    <property type="evidence" value="ECO:0007669"/>
    <property type="project" value="TreeGrafter"/>
</dbReference>
<dbReference type="GO" id="GO:0008142">
    <property type="term" value="F:oxysterol binding"/>
    <property type="evidence" value="ECO:0007669"/>
    <property type="project" value="TreeGrafter"/>
</dbReference>
<evidence type="ECO:0000313" key="5">
    <source>
        <dbReference type="Proteomes" id="UP000094526"/>
    </source>
</evidence>
<dbReference type="InterPro" id="IPR018494">
    <property type="entry name" value="Oxysterol-bd_CS"/>
</dbReference>
<gene>
    <name evidence="4" type="primary">KES1</name>
    <name evidence="4" type="ORF">CLCR_06986</name>
</gene>
<dbReference type="Pfam" id="PF01237">
    <property type="entry name" value="Oxysterol_BP"/>
    <property type="match status" value="1"/>
</dbReference>
<dbReference type="eggNOG" id="KOG2210">
    <property type="taxonomic scope" value="Eukaryota"/>
</dbReference>
<dbReference type="PANTHER" id="PTHR10972:SF92">
    <property type="entry name" value="OXYSTEROL BINDING PROTEIN"/>
    <property type="match status" value="1"/>
</dbReference>
<dbReference type="EMBL" id="LGRB01000010">
    <property type="protein sequence ID" value="OCT50811.1"/>
    <property type="molecule type" value="Genomic_DNA"/>
</dbReference>
<dbReference type="SUPFAM" id="SSF144000">
    <property type="entry name" value="Oxysterol-binding protein-like"/>
    <property type="match status" value="1"/>
</dbReference>
<dbReference type="OrthoDB" id="14833at2759"/>
<dbReference type="PROSITE" id="PS01013">
    <property type="entry name" value="OSBP"/>
    <property type="match status" value="1"/>
</dbReference>
<evidence type="ECO:0000256" key="2">
    <source>
        <dbReference type="RuleBase" id="RU003844"/>
    </source>
</evidence>
<evidence type="ECO:0000313" key="4">
    <source>
        <dbReference type="EMBL" id="OCT50811.1"/>
    </source>
</evidence>
<dbReference type="Gene3D" id="3.30.70.3490">
    <property type="match status" value="1"/>
</dbReference>
<evidence type="ECO:0000256" key="3">
    <source>
        <dbReference type="SAM" id="MobiDB-lite"/>
    </source>
</evidence>
<dbReference type="InterPro" id="IPR000648">
    <property type="entry name" value="Oxysterol-bd"/>
</dbReference>
<reference evidence="5" key="1">
    <citation type="submission" date="2015-07" db="EMBL/GenBank/DDBJ databases">
        <authorList>
            <person name="Teixeira M.M."/>
            <person name="Souza R.C."/>
            <person name="Almeida L.G."/>
            <person name="Vicente V.A."/>
            <person name="de Hoog S."/>
            <person name="Bocca A.L."/>
            <person name="de Almeida S.R."/>
            <person name="Vasconcelos A.T."/>
            <person name="Felipe M.S."/>
        </authorList>
    </citation>
    <scope>NUCLEOTIDE SEQUENCE [LARGE SCALE GENOMIC DNA]</scope>
    <source>
        <strain evidence="5">KSF</strain>
    </source>
</reference>
<dbReference type="AlphaFoldDB" id="A0A1C1CQR1"/>
<sequence>MQKIKRSVKRVSVGTGGESESGAESDRRRLSSGSEKGTASDEASADDSRLGNLGALKDFIAFLATVSGDISHITAPPFILAPSSLTEFPAYWAERPSLFTAPSRESSAEKRMLLVLKLYLASLQRQYYVGRTVKEGLKKPLNPFLGELFFCEFSDHDLTAEKASASTVRVISEQVSHHPPTTAAYISDDEHGVHAQAYSTQYTTLSGTSVMIRQSGHAVLEVDKYNETYLLPLPDVQARSVLTGAPWPELNDTYKILSSSGFTAEMTFTGKRMWGGSRNCFHASIYRTADLRKDAIFTVSGSWSSRFSIFNASGEEIEVFDLADAQNQPAPMTVKPLAEQSPWETRRAWGPTFDAIRRGDHARIVGEKSKLENAQRQLRKKEQMEGRQWETMFFTRSDAEGDEDDVVRKLFDQLDDHEAARLRGTNGCWRFDRDKEQRWRNGRGCLRPETPFG</sequence>
<dbReference type="Proteomes" id="UP000094526">
    <property type="component" value="Unassembled WGS sequence"/>
</dbReference>
<dbReference type="STRING" id="86049.A0A1C1CQR1"/>
<comment type="caution">
    <text evidence="4">The sequence shown here is derived from an EMBL/GenBank/DDBJ whole genome shotgun (WGS) entry which is preliminary data.</text>
</comment>
<dbReference type="InterPro" id="IPR037239">
    <property type="entry name" value="OSBP_sf"/>
</dbReference>
<dbReference type="VEuPathDB" id="FungiDB:CLCR_06986"/>
<dbReference type="PANTHER" id="PTHR10972">
    <property type="entry name" value="OXYSTEROL-BINDING PROTEIN-RELATED"/>
    <property type="match status" value="1"/>
</dbReference>
<evidence type="ECO:0000256" key="1">
    <source>
        <dbReference type="ARBA" id="ARBA00008842"/>
    </source>
</evidence>
<organism evidence="4 5">
    <name type="scientific">Cladophialophora carrionii</name>
    <dbReference type="NCBI Taxonomy" id="86049"/>
    <lineage>
        <taxon>Eukaryota</taxon>
        <taxon>Fungi</taxon>
        <taxon>Dikarya</taxon>
        <taxon>Ascomycota</taxon>
        <taxon>Pezizomycotina</taxon>
        <taxon>Eurotiomycetes</taxon>
        <taxon>Chaetothyriomycetidae</taxon>
        <taxon>Chaetothyriales</taxon>
        <taxon>Herpotrichiellaceae</taxon>
        <taxon>Cladophialophora</taxon>
    </lineage>
</organism>
<proteinExistence type="inferred from homology"/>
<comment type="similarity">
    <text evidence="1 2">Belongs to the OSBP family.</text>
</comment>
<name>A0A1C1CQR1_9EURO</name>